<dbReference type="GO" id="GO:0005634">
    <property type="term" value="C:nucleus"/>
    <property type="evidence" value="ECO:0007669"/>
    <property type="project" value="TreeGrafter"/>
</dbReference>
<keyword evidence="2 3" id="KW-0694">RNA-binding</keyword>
<feature type="domain" description="K Homology" evidence="5">
    <location>
        <begin position="181"/>
        <end position="275"/>
    </location>
</feature>
<evidence type="ECO:0000313" key="6">
    <source>
        <dbReference type="EMBL" id="KAK0406343.1"/>
    </source>
</evidence>
<evidence type="ECO:0000256" key="2">
    <source>
        <dbReference type="ARBA" id="ARBA00022884"/>
    </source>
</evidence>
<dbReference type="Pfam" id="PF22675">
    <property type="entry name" value="KH-I_KHDC4-BBP"/>
    <property type="match status" value="1"/>
</dbReference>
<evidence type="ECO:0000256" key="3">
    <source>
        <dbReference type="PROSITE-ProRule" id="PRU00117"/>
    </source>
</evidence>
<dbReference type="EMBL" id="JAUCMV010000004">
    <property type="protein sequence ID" value="KAK0406343.1"/>
    <property type="molecule type" value="Genomic_DNA"/>
</dbReference>
<protein>
    <recommendedName>
        <fullName evidence="5">K Homology domain-containing protein</fullName>
    </recommendedName>
</protein>
<evidence type="ECO:0000256" key="1">
    <source>
        <dbReference type="ARBA" id="ARBA00022473"/>
    </source>
</evidence>
<dbReference type="AlphaFoldDB" id="A0AA39HI71"/>
<accession>A0AA39HI71</accession>
<dbReference type="Proteomes" id="UP001175271">
    <property type="component" value="Unassembled WGS sequence"/>
</dbReference>
<evidence type="ECO:0000313" key="7">
    <source>
        <dbReference type="Proteomes" id="UP001175271"/>
    </source>
</evidence>
<dbReference type="InterPro" id="IPR004087">
    <property type="entry name" value="KH_dom"/>
</dbReference>
<name>A0AA39HI71_9BILA</name>
<dbReference type="PANTHER" id="PTHR11208:SF125">
    <property type="entry name" value="KH DOMAIN-CONTAINING RNA-BINDING PROTEIN QKI"/>
    <property type="match status" value="1"/>
</dbReference>
<feature type="compositionally biased region" description="Low complexity" evidence="4">
    <location>
        <begin position="103"/>
        <end position="114"/>
    </location>
</feature>
<gene>
    <name evidence="6" type="ORF">QR680_018518</name>
</gene>
<dbReference type="GO" id="GO:0003729">
    <property type="term" value="F:mRNA binding"/>
    <property type="evidence" value="ECO:0007669"/>
    <property type="project" value="TreeGrafter"/>
</dbReference>
<evidence type="ECO:0000256" key="4">
    <source>
        <dbReference type="SAM" id="MobiDB-lite"/>
    </source>
</evidence>
<comment type="caution">
    <text evidence="6">The sequence shown here is derived from an EMBL/GenBank/DDBJ whole genome shotgun (WGS) entry which is preliminary data.</text>
</comment>
<dbReference type="GO" id="GO:0048024">
    <property type="term" value="P:regulation of mRNA splicing, via spliceosome"/>
    <property type="evidence" value="ECO:0007669"/>
    <property type="project" value="TreeGrafter"/>
</dbReference>
<dbReference type="InterPro" id="IPR036612">
    <property type="entry name" value="KH_dom_type_1_sf"/>
</dbReference>
<dbReference type="PANTHER" id="PTHR11208">
    <property type="entry name" value="RNA-BINDING PROTEIN RELATED"/>
    <property type="match status" value="1"/>
</dbReference>
<dbReference type="FunFam" id="3.30.1370.10:FF:000028">
    <property type="entry name" value="protein quaking isoform X2"/>
    <property type="match status" value="1"/>
</dbReference>
<evidence type="ECO:0000259" key="5">
    <source>
        <dbReference type="SMART" id="SM00322"/>
    </source>
</evidence>
<dbReference type="SUPFAM" id="SSF54791">
    <property type="entry name" value="Eukaryotic type KH-domain (KH-domain type I)"/>
    <property type="match status" value="1"/>
</dbReference>
<dbReference type="InterPro" id="IPR032377">
    <property type="entry name" value="STAR_dimer"/>
</dbReference>
<dbReference type="SMART" id="SM00322">
    <property type="entry name" value="KH"/>
    <property type="match status" value="1"/>
</dbReference>
<dbReference type="InterPro" id="IPR055256">
    <property type="entry name" value="KH_1_KHDC4/BBP-like"/>
</dbReference>
<keyword evidence="1" id="KW-0217">Developmental protein</keyword>
<reference evidence="6" key="1">
    <citation type="submission" date="2023-06" db="EMBL/GenBank/DDBJ databases">
        <title>Genomic analysis of the entomopathogenic nematode Steinernema hermaphroditum.</title>
        <authorList>
            <person name="Schwarz E.M."/>
            <person name="Heppert J.K."/>
            <person name="Baniya A."/>
            <person name="Schwartz H.T."/>
            <person name="Tan C.-H."/>
            <person name="Antoshechkin I."/>
            <person name="Sternberg P.W."/>
            <person name="Goodrich-Blair H."/>
            <person name="Dillman A.R."/>
        </authorList>
    </citation>
    <scope>NUCLEOTIDE SEQUENCE</scope>
    <source>
        <strain evidence="6">PS9179</strain>
        <tissue evidence="6">Whole animal</tissue>
    </source>
</reference>
<dbReference type="InterPro" id="IPR045071">
    <property type="entry name" value="BBP-like"/>
</dbReference>
<sequence>MSAKTFAIPFADGRAGNTGRQRFAHLRSHSRHENGLNPRANAHRSFSFRNVLNRELCSTFNEMVVQINKKHEVKSVANGISRSSSCSSFERDHDFAELPTPNRSQRLSSVQSRSSNGREYSVEYLADLLKEQKQLQVFPGCFLNIERLVNDEIARVRSVLFQCDFSNGDKPKLPEPVGNVSLFTEKVYVPVKDHPDFNFVGRILGPRGMTAKQLEQETGCKIMVRGKGSMRDRKKEEMNRGRRNWEHLEDELHVLIHCEETPNRAKVKLQNAILKIKNLLVPAPEGSDELKRKQLMELALMNGTYRPTSQRYSPQLVAPVSLFSPVRTTPAPIIVSPSGANPVSPAATSTPNQVVSSPFWKSVDYNMNLLMNQLNYAAAPLH</sequence>
<keyword evidence="7" id="KW-1185">Reference proteome</keyword>
<dbReference type="Pfam" id="PF16544">
    <property type="entry name" value="STAR_dimer"/>
    <property type="match status" value="1"/>
</dbReference>
<dbReference type="PROSITE" id="PS50084">
    <property type="entry name" value="KH_TYPE_1"/>
    <property type="match status" value="1"/>
</dbReference>
<dbReference type="Gene3D" id="3.30.1370.10">
    <property type="entry name" value="K Homology domain, type 1"/>
    <property type="match status" value="1"/>
</dbReference>
<proteinExistence type="predicted"/>
<feature type="region of interest" description="Disordered" evidence="4">
    <location>
        <begin position="92"/>
        <end position="114"/>
    </location>
</feature>
<dbReference type="Gene3D" id="1.20.5.4010">
    <property type="match status" value="1"/>
</dbReference>
<organism evidence="6 7">
    <name type="scientific">Steinernema hermaphroditum</name>
    <dbReference type="NCBI Taxonomy" id="289476"/>
    <lineage>
        <taxon>Eukaryota</taxon>
        <taxon>Metazoa</taxon>
        <taxon>Ecdysozoa</taxon>
        <taxon>Nematoda</taxon>
        <taxon>Chromadorea</taxon>
        <taxon>Rhabditida</taxon>
        <taxon>Tylenchina</taxon>
        <taxon>Panagrolaimomorpha</taxon>
        <taxon>Strongyloidoidea</taxon>
        <taxon>Steinernematidae</taxon>
        <taxon>Steinernema</taxon>
    </lineage>
</organism>